<accession>A0A9X1HXB7</accession>
<dbReference type="PROSITE" id="PS01129">
    <property type="entry name" value="PSI_RLU"/>
    <property type="match status" value="1"/>
</dbReference>
<dbReference type="AlphaFoldDB" id="A0A9X1HXB7"/>
<dbReference type="GO" id="GO:0001522">
    <property type="term" value="P:pseudouridine synthesis"/>
    <property type="evidence" value="ECO:0007669"/>
    <property type="project" value="InterPro"/>
</dbReference>
<evidence type="ECO:0000313" key="5">
    <source>
        <dbReference type="Proteomes" id="UP001139409"/>
    </source>
</evidence>
<dbReference type="EMBL" id="JAIXNE010000005">
    <property type="protein sequence ID" value="MCA6078172.1"/>
    <property type="molecule type" value="Genomic_DNA"/>
</dbReference>
<dbReference type="InterPro" id="IPR050188">
    <property type="entry name" value="RluA_PseudoU_synthase"/>
</dbReference>
<evidence type="ECO:0000259" key="3">
    <source>
        <dbReference type="Pfam" id="PF00849"/>
    </source>
</evidence>
<dbReference type="InterPro" id="IPR020103">
    <property type="entry name" value="PsdUridine_synth_cat_dom_sf"/>
</dbReference>
<dbReference type="CDD" id="cd02869">
    <property type="entry name" value="PseudoU_synth_RluA_like"/>
    <property type="match status" value="1"/>
</dbReference>
<dbReference type="Pfam" id="PF00849">
    <property type="entry name" value="PseudoU_synth_2"/>
    <property type="match status" value="1"/>
</dbReference>
<sequence>MTLAPKTVLFEDNHLLVVNKPAGLLVQGDRTGDETLADQAKAYIKNKYNKPGDVFLGIVHRIDRPVSGAVVLARTSKALERLNESFRDRKVEKVYWALVKNRPPQVQGTLVNWIKKNTNTNKAVAFNKPGGGALKSSLSYELIGRLSDYYLLEVKPDTGRPHQIRVQLAKMGCPISGDLKYGATDKSKDGRIYLHSREIVIPHPVKKEPLRITASLPDDQIWQMFRGV</sequence>
<dbReference type="InterPro" id="IPR006145">
    <property type="entry name" value="PsdUridine_synth_RsuA/RluA"/>
</dbReference>
<comment type="caution">
    <text evidence="4">The sequence shown here is derived from an EMBL/GenBank/DDBJ whole genome shotgun (WGS) entry which is preliminary data.</text>
</comment>
<dbReference type="Proteomes" id="UP001139409">
    <property type="component" value="Unassembled WGS sequence"/>
</dbReference>
<protein>
    <submittedName>
        <fullName evidence="4">RluA family pseudouridine synthase</fullName>
    </submittedName>
</protein>
<dbReference type="GO" id="GO:0009982">
    <property type="term" value="F:pseudouridine synthase activity"/>
    <property type="evidence" value="ECO:0007669"/>
    <property type="project" value="InterPro"/>
</dbReference>
<organism evidence="4 5">
    <name type="scientific">Fulvivirga sedimenti</name>
    <dbReference type="NCBI Taxonomy" id="2879465"/>
    <lineage>
        <taxon>Bacteria</taxon>
        <taxon>Pseudomonadati</taxon>
        <taxon>Bacteroidota</taxon>
        <taxon>Cytophagia</taxon>
        <taxon>Cytophagales</taxon>
        <taxon>Fulvivirgaceae</taxon>
        <taxon>Fulvivirga</taxon>
    </lineage>
</organism>
<evidence type="ECO:0000313" key="4">
    <source>
        <dbReference type="EMBL" id="MCA6078172.1"/>
    </source>
</evidence>
<feature type="domain" description="Pseudouridine synthase RsuA/RluA-like" evidence="3">
    <location>
        <begin position="14"/>
        <end position="169"/>
    </location>
</feature>
<dbReference type="InterPro" id="IPR006224">
    <property type="entry name" value="PsdUridine_synth_RluA-like_CS"/>
</dbReference>
<reference evidence="4" key="1">
    <citation type="submission" date="2021-09" db="EMBL/GenBank/DDBJ databases">
        <title>Fulvivirga sp. isolated from coastal sediment.</title>
        <authorList>
            <person name="Yu H."/>
        </authorList>
    </citation>
    <scope>NUCLEOTIDE SEQUENCE</scope>
    <source>
        <strain evidence="4">1062</strain>
    </source>
</reference>
<evidence type="ECO:0000256" key="2">
    <source>
        <dbReference type="ARBA" id="ARBA00023235"/>
    </source>
</evidence>
<dbReference type="SUPFAM" id="SSF55120">
    <property type="entry name" value="Pseudouridine synthase"/>
    <property type="match status" value="1"/>
</dbReference>
<comment type="similarity">
    <text evidence="1">Belongs to the pseudouridine synthase RluA family.</text>
</comment>
<dbReference type="GO" id="GO:0003723">
    <property type="term" value="F:RNA binding"/>
    <property type="evidence" value="ECO:0007669"/>
    <property type="project" value="InterPro"/>
</dbReference>
<dbReference type="Gene3D" id="3.30.2350.10">
    <property type="entry name" value="Pseudouridine synthase"/>
    <property type="match status" value="1"/>
</dbReference>
<dbReference type="PANTHER" id="PTHR21600:SF83">
    <property type="entry name" value="PSEUDOURIDYLATE SYNTHASE RPUSD4, MITOCHONDRIAL"/>
    <property type="match status" value="1"/>
</dbReference>
<gene>
    <name evidence="4" type="ORF">LDX50_25090</name>
</gene>
<dbReference type="RefSeq" id="WP_225699027.1">
    <property type="nucleotide sequence ID" value="NZ_JAIXNE010000005.1"/>
</dbReference>
<keyword evidence="5" id="KW-1185">Reference proteome</keyword>
<name>A0A9X1HXB7_9BACT</name>
<dbReference type="GO" id="GO:0140098">
    <property type="term" value="F:catalytic activity, acting on RNA"/>
    <property type="evidence" value="ECO:0007669"/>
    <property type="project" value="UniProtKB-ARBA"/>
</dbReference>
<evidence type="ECO:0000256" key="1">
    <source>
        <dbReference type="ARBA" id="ARBA00010876"/>
    </source>
</evidence>
<dbReference type="PANTHER" id="PTHR21600">
    <property type="entry name" value="MITOCHONDRIAL RNA PSEUDOURIDINE SYNTHASE"/>
    <property type="match status" value="1"/>
</dbReference>
<proteinExistence type="inferred from homology"/>
<keyword evidence="2" id="KW-0413">Isomerase</keyword>
<dbReference type="GO" id="GO:0006396">
    <property type="term" value="P:RNA processing"/>
    <property type="evidence" value="ECO:0007669"/>
    <property type="project" value="UniProtKB-ARBA"/>
</dbReference>